<sequence length="31" mass="3738">MLNPEMSLATVRAYIWKKPEDLVLNYRMAQR</sequence>
<gene>
    <name evidence="1" type="ORF">NYM_LOCUS1553</name>
</gene>
<dbReference type="EMBL" id="LR721774">
    <property type="protein sequence ID" value="VVV37376.1"/>
    <property type="molecule type" value="Genomic_DNA"/>
</dbReference>
<name>A0A5K0V8C6_9MAGN</name>
<organism evidence="1">
    <name type="scientific">Nymphaea colorata</name>
    <name type="common">pocket water lily</name>
    <dbReference type="NCBI Taxonomy" id="210225"/>
    <lineage>
        <taxon>Eukaryota</taxon>
        <taxon>Viridiplantae</taxon>
        <taxon>Streptophyta</taxon>
        <taxon>Embryophyta</taxon>
        <taxon>Tracheophyta</taxon>
        <taxon>Spermatophyta</taxon>
        <taxon>Magnoliopsida</taxon>
        <taxon>Nymphaeales</taxon>
        <taxon>Nymphaeaceae</taxon>
        <taxon>Nymphaea</taxon>
    </lineage>
</organism>
<reference evidence="1" key="1">
    <citation type="submission" date="2019-09" db="EMBL/GenBank/DDBJ databases">
        <authorList>
            <person name="Zhang L."/>
        </authorList>
    </citation>
    <scope>NUCLEOTIDE SEQUENCE</scope>
</reference>
<evidence type="ECO:0000313" key="1">
    <source>
        <dbReference type="EMBL" id="VVV37376.1"/>
    </source>
</evidence>
<protein>
    <submittedName>
        <fullName evidence="1">Uncharacterized protein</fullName>
    </submittedName>
</protein>
<accession>A0A5K0V8C6</accession>
<dbReference type="AlphaFoldDB" id="A0A5K0V8C6"/>
<proteinExistence type="predicted"/>